<sequence length="648" mass="71420">MKSPSKSCSLDPMPTWLLKLCEDLQSAYRRSHSIEAGLLKVQSDILESLDNGCVTVLVILDMSAVFDTLDHGILLSHFENVFGNSGSALKWIASYLPDRSQVVVIDSEHSKPVLLKYGVPQGSVLGQKKYTMYAKPLGAIIRRHELSYHFYADDTQLYISFKSNEDAVKAQSLSLIENCLTDIEGWMRTNMLKLNNDKTEVMLFTSKHDAIHMENVTFKFEATRGRGGITLVALDDIALHKGHCHQVFEPSCTFEQHKCGWSEYYETDPEVAHQGSFWCLHCDNDIGHGKFLYLIVRPSPSHIEYSRPSIISPWVTPTMATYYCVRLRLYTSDANILVAIRRYTWPNTVDTVWKSNGDDRTWGRWRHVAVTISVRGVFRIVVTIMSAQYGDSIAIDDVIISYGQCHSFNSHTTANTTTGTSITSSVATTSATQVCAPDERLCRTDNVCVKASRWCNGLKDCPGGEDENIGLCSAHLTAPPPKDADSAKRRPTSVLTILIVCSGAFLLVLVAVSLTSICLISTTKRRHIPRVRPSSLYHGSIPAVSDHVVSTDDLDPVVSGRVRAGLTKYRPVAVAGTRDECLSLSVDANPCSASDLFIAMTLAGAQSRYLDPPPSYSSAVRQTPHGVWQPNGSIYIGARSTGGDVTSV</sequence>
<dbReference type="AlphaFoldDB" id="A0AAD9JG45"/>
<dbReference type="SUPFAM" id="SSF49899">
    <property type="entry name" value="Concanavalin A-like lectins/glucanases"/>
    <property type="match status" value="1"/>
</dbReference>
<dbReference type="PANTHER" id="PTHR33332">
    <property type="entry name" value="REVERSE TRANSCRIPTASE DOMAIN-CONTAINING PROTEIN"/>
    <property type="match status" value="1"/>
</dbReference>
<evidence type="ECO:0000259" key="5">
    <source>
        <dbReference type="PROSITE" id="PS50878"/>
    </source>
</evidence>
<comment type="caution">
    <text evidence="2">Lacks conserved residue(s) required for the propagation of feature annotation.</text>
</comment>
<gene>
    <name evidence="6" type="ORF">LSH36_330g03014</name>
</gene>
<dbReference type="Proteomes" id="UP001208570">
    <property type="component" value="Unassembled WGS sequence"/>
</dbReference>
<dbReference type="InterPro" id="IPR023415">
    <property type="entry name" value="LDLR_class-A_CS"/>
</dbReference>
<evidence type="ECO:0000256" key="3">
    <source>
        <dbReference type="SAM" id="Phobius"/>
    </source>
</evidence>
<dbReference type="InterPro" id="IPR013320">
    <property type="entry name" value="ConA-like_dom_sf"/>
</dbReference>
<keyword evidence="3" id="KW-1133">Transmembrane helix</keyword>
<evidence type="ECO:0000259" key="4">
    <source>
        <dbReference type="PROSITE" id="PS50060"/>
    </source>
</evidence>
<dbReference type="PROSITE" id="PS01209">
    <property type="entry name" value="LDLRA_1"/>
    <property type="match status" value="1"/>
</dbReference>
<comment type="caution">
    <text evidence="6">The sequence shown here is derived from an EMBL/GenBank/DDBJ whole genome shotgun (WGS) entry which is preliminary data.</text>
</comment>
<evidence type="ECO:0000313" key="7">
    <source>
        <dbReference type="Proteomes" id="UP001208570"/>
    </source>
</evidence>
<dbReference type="PROSITE" id="PS50878">
    <property type="entry name" value="RT_POL"/>
    <property type="match status" value="1"/>
</dbReference>
<evidence type="ECO:0008006" key="8">
    <source>
        <dbReference type="Google" id="ProtNLM"/>
    </source>
</evidence>
<dbReference type="PROSITE" id="PS50060">
    <property type="entry name" value="MAM_2"/>
    <property type="match status" value="1"/>
</dbReference>
<dbReference type="Pfam" id="PF00629">
    <property type="entry name" value="MAM"/>
    <property type="match status" value="1"/>
</dbReference>
<feature type="transmembrane region" description="Helical" evidence="3">
    <location>
        <begin position="494"/>
        <end position="520"/>
    </location>
</feature>
<dbReference type="CDD" id="cd00112">
    <property type="entry name" value="LDLa"/>
    <property type="match status" value="1"/>
</dbReference>
<keyword evidence="7" id="KW-1185">Reference proteome</keyword>
<dbReference type="GO" id="GO:0016020">
    <property type="term" value="C:membrane"/>
    <property type="evidence" value="ECO:0007669"/>
    <property type="project" value="InterPro"/>
</dbReference>
<dbReference type="InterPro" id="IPR000477">
    <property type="entry name" value="RT_dom"/>
</dbReference>
<feature type="domain" description="MAM" evidence="4">
    <location>
        <begin position="250"/>
        <end position="407"/>
    </location>
</feature>
<name>A0AAD9JG45_9ANNE</name>
<reference evidence="6" key="1">
    <citation type="journal article" date="2023" name="Mol. Biol. Evol.">
        <title>Third-Generation Sequencing Reveals the Adaptive Role of the Epigenome in Three Deep-Sea Polychaetes.</title>
        <authorList>
            <person name="Perez M."/>
            <person name="Aroh O."/>
            <person name="Sun Y."/>
            <person name="Lan Y."/>
            <person name="Juniper S.K."/>
            <person name="Young C.R."/>
            <person name="Angers B."/>
            <person name="Qian P.Y."/>
        </authorList>
    </citation>
    <scope>NUCLEOTIDE SEQUENCE</scope>
    <source>
        <strain evidence="6">P08H-3</strain>
    </source>
</reference>
<dbReference type="Gene3D" id="4.10.400.10">
    <property type="entry name" value="Low-density Lipoprotein Receptor"/>
    <property type="match status" value="1"/>
</dbReference>
<dbReference type="SMART" id="SM00137">
    <property type="entry name" value="MAM"/>
    <property type="match status" value="1"/>
</dbReference>
<evidence type="ECO:0000313" key="6">
    <source>
        <dbReference type="EMBL" id="KAK2152371.1"/>
    </source>
</evidence>
<keyword evidence="3" id="KW-0472">Membrane</keyword>
<feature type="domain" description="Reverse transcriptase" evidence="5">
    <location>
        <begin position="1"/>
        <end position="231"/>
    </location>
</feature>
<proteinExistence type="predicted"/>
<dbReference type="InterPro" id="IPR036055">
    <property type="entry name" value="LDL_receptor-like_sf"/>
</dbReference>
<dbReference type="InterPro" id="IPR002172">
    <property type="entry name" value="LDrepeatLR_classA_rpt"/>
</dbReference>
<dbReference type="SMART" id="SM00192">
    <property type="entry name" value="LDLa"/>
    <property type="match status" value="1"/>
</dbReference>
<dbReference type="InterPro" id="IPR000998">
    <property type="entry name" value="MAM_dom"/>
</dbReference>
<dbReference type="Gene3D" id="2.60.120.200">
    <property type="match status" value="1"/>
</dbReference>
<keyword evidence="3" id="KW-0812">Transmembrane</keyword>
<dbReference type="PROSITE" id="PS50068">
    <property type="entry name" value="LDLRA_2"/>
    <property type="match status" value="1"/>
</dbReference>
<evidence type="ECO:0000256" key="1">
    <source>
        <dbReference type="ARBA" id="ARBA00023157"/>
    </source>
</evidence>
<dbReference type="Pfam" id="PF00078">
    <property type="entry name" value="RVT_1"/>
    <property type="match status" value="1"/>
</dbReference>
<keyword evidence="1" id="KW-1015">Disulfide bond</keyword>
<organism evidence="6 7">
    <name type="scientific">Paralvinella palmiformis</name>
    <dbReference type="NCBI Taxonomy" id="53620"/>
    <lineage>
        <taxon>Eukaryota</taxon>
        <taxon>Metazoa</taxon>
        <taxon>Spiralia</taxon>
        <taxon>Lophotrochozoa</taxon>
        <taxon>Annelida</taxon>
        <taxon>Polychaeta</taxon>
        <taxon>Sedentaria</taxon>
        <taxon>Canalipalpata</taxon>
        <taxon>Terebellida</taxon>
        <taxon>Terebelliformia</taxon>
        <taxon>Alvinellidae</taxon>
        <taxon>Paralvinella</taxon>
    </lineage>
</organism>
<evidence type="ECO:0000256" key="2">
    <source>
        <dbReference type="PROSITE-ProRule" id="PRU00124"/>
    </source>
</evidence>
<dbReference type="SUPFAM" id="SSF57424">
    <property type="entry name" value="LDL receptor-like module"/>
    <property type="match status" value="1"/>
</dbReference>
<accession>A0AAD9JG45</accession>
<dbReference type="EMBL" id="JAODUP010000330">
    <property type="protein sequence ID" value="KAK2152371.1"/>
    <property type="molecule type" value="Genomic_DNA"/>
</dbReference>
<protein>
    <recommendedName>
        <fullName evidence="8">Reverse transcriptase domain-containing protein</fullName>
    </recommendedName>
</protein>